<feature type="domain" description="Plastocyanin-like" evidence="7">
    <location>
        <begin position="152"/>
        <end position="260"/>
    </location>
</feature>
<dbReference type="Pfam" id="PF07731">
    <property type="entry name" value="Cu-oxidase_2"/>
    <property type="match status" value="1"/>
</dbReference>
<comment type="similarity">
    <text evidence="1">Belongs to the multicopper oxidase family.</text>
</comment>
<dbReference type="PROSITE" id="PS00080">
    <property type="entry name" value="MULTICOPPER_OXIDASE2"/>
    <property type="match status" value="1"/>
</dbReference>
<evidence type="ECO:0000259" key="7">
    <source>
        <dbReference type="Pfam" id="PF00394"/>
    </source>
</evidence>
<evidence type="ECO:0000259" key="8">
    <source>
        <dbReference type="Pfam" id="PF07731"/>
    </source>
</evidence>
<keyword evidence="5" id="KW-0186">Copper</keyword>
<dbReference type="InterPro" id="IPR002355">
    <property type="entry name" value="Cu_oxidase_Cu_BS"/>
</dbReference>
<feature type="domain" description="Plastocyanin-like" evidence="8">
    <location>
        <begin position="369"/>
        <end position="497"/>
    </location>
</feature>
<dbReference type="PROSITE" id="PS00079">
    <property type="entry name" value="MULTICOPPER_OXIDASE1"/>
    <property type="match status" value="1"/>
</dbReference>
<dbReference type="Pfam" id="PF00394">
    <property type="entry name" value="Cu-oxidase"/>
    <property type="match status" value="1"/>
</dbReference>
<dbReference type="Gene3D" id="2.60.40.420">
    <property type="entry name" value="Cupredoxins - blue copper proteins"/>
    <property type="match status" value="3"/>
</dbReference>
<keyword evidence="2" id="KW-0479">Metal-binding</keyword>
<proteinExistence type="inferred from homology"/>
<dbReference type="Pfam" id="PF07732">
    <property type="entry name" value="Cu-oxidase_3"/>
    <property type="match status" value="1"/>
</dbReference>
<keyword evidence="4" id="KW-0560">Oxidoreductase</keyword>
<evidence type="ECO:0000256" key="4">
    <source>
        <dbReference type="ARBA" id="ARBA00023002"/>
    </source>
</evidence>
<dbReference type="GO" id="GO:0004322">
    <property type="term" value="F:ferroxidase activity"/>
    <property type="evidence" value="ECO:0007669"/>
    <property type="project" value="TreeGrafter"/>
</dbReference>
<dbReference type="InterPro" id="IPR011707">
    <property type="entry name" value="Cu-oxidase-like_N"/>
</dbReference>
<dbReference type="GO" id="GO:0010106">
    <property type="term" value="P:cellular response to iron ion starvation"/>
    <property type="evidence" value="ECO:0007669"/>
    <property type="project" value="TreeGrafter"/>
</dbReference>
<dbReference type="InterPro" id="IPR045087">
    <property type="entry name" value="Cu-oxidase_fam"/>
</dbReference>
<dbReference type="SUPFAM" id="SSF49503">
    <property type="entry name" value="Cupredoxins"/>
    <property type="match status" value="3"/>
</dbReference>
<dbReference type="AlphaFoldDB" id="A0A6A5TPT1"/>
<gene>
    <name evidence="10" type="ORF">CC80DRAFT_568562</name>
</gene>
<dbReference type="EMBL" id="ML977002">
    <property type="protein sequence ID" value="KAF1953672.1"/>
    <property type="molecule type" value="Genomic_DNA"/>
</dbReference>
<evidence type="ECO:0000256" key="5">
    <source>
        <dbReference type="ARBA" id="ARBA00023008"/>
    </source>
</evidence>
<keyword evidence="3 6" id="KW-0732">Signal</keyword>
<dbReference type="InterPro" id="IPR001117">
    <property type="entry name" value="Cu-oxidase_2nd"/>
</dbReference>
<dbReference type="PANTHER" id="PTHR11709:SF361">
    <property type="entry name" value="IRON TRANSPORT MULTICOPPER OXIDASE FET3"/>
    <property type="match status" value="1"/>
</dbReference>
<dbReference type="InterPro" id="IPR008972">
    <property type="entry name" value="Cupredoxin"/>
</dbReference>
<evidence type="ECO:0000313" key="10">
    <source>
        <dbReference type="EMBL" id="KAF1953672.1"/>
    </source>
</evidence>
<keyword evidence="11" id="KW-1185">Reference proteome</keyword>
<evidence type="ECO:0000256" key="3">
    <source>
        <dbReference type="ARBA" id="ARBA00022729"/>
    </source>
</evidence>
<accession>A0A6A5TPT1</accession>
<dbReference type="InterPro" id="IPR011706">
    <property type="entry name" value="Cu-oxidase_C"/>
</dbReference>
<dbReference type="GO" id="GO:0005507">
    <property type="term" value="F:copper ion binding"/>
    <property type="evidence" value="ECO:0007669"/>
    <property type="project" value="InterPro"/>
</dbReference>
<dbReference type="PANTHER" id="PTHR11709">
    <property type="entry name" value="MULTI-COPPER OXIDASE"/>
    <property type="match status" value="1"/>
</dbReference>
<dbReference type="GO" id="GO:0033215">
    <property type="term" value="P:reductive iron assimilation"/>
    <property type="evidence" value="ECO:0007669"/>
    <property type="project" value="TreeGrafter"/>
</dbReference>
<evidence type="ECO:0000256" key="1">
    <source>
        <dbReference type="ARBA" id="ARBA00010609"/>
    </source>
</evidence>
<dbReference type="Proteomes" id="UP000800035">
    <property type="component" value="Unassembled WGS sequence"/>
</dbReference>
<evidence type="ECO:0000313" key="11">
    <source>
        <dbReference type="Proteomes" id="UP000800035"/>
    </source>
</evidence>
<dbReference type="OrthoDB" id="2121828at2759"/>
<dbReference type="CDD" id="cd13877">
    <property type="entry name" value="CuRO_2_Fet3p_like"/>
    <property type="match status" value="1"/>
</dbReference>
<dbReference type="GO" id="GO:0033573">
    <property type="term" value="C:high-affinity iron permease complex"/>
    <property type="evidence" value="ECO:0007669"/>
    <property type="project" value="TreeGrafter"/>
</dbReference>
<organism evidence="10 11">
    <name type="scientific">Byssothecium circinans</name>
    <dbReference type="NCBI Taxonomy" id="147558"/>
    <lineage>
        <taxon>Eukaryota</taxon>
        <taxon>Fungi</taxon>
        <taxon>Dikarya</taxon>
        <taxon>Ascomycota</taxon>
        <taxon>Pezizomycotina</taxon>
        <taxon>Dothideomycetes</taxon>
        <taxon>Pleosporomycetidae</taxon>
        <taxon>Pleosporales</taxon>
        <taxon>Massarineae</taxon>
        <taxon>Massarinaceae</taxon>
        <taxon>Byssothecium</taxon>
    </lineage>
</organism>
<name>A0A6A5TPT1_9PLEO</name>
<feature type="signal peptide" evidence="6">
    <location>
        <begin position="1"/>
        <end position="16"/>
    </location>
</feature>
<feature type="chain" id="PRO_5025515289" evidence="6">
    <location>
        <begin position="17"/>
        <end position="558"/>
    </location>
</feature>
<protein>
    <submittedName>
        <fullName evidence="10">Laccase-2</fullName>
    </submittedName>
</protein>
<evidence type="ECO:0000256" key="6">
    <source>
        <dbReference type="SAM" id="SignalP"/>
    </source>
</evidence>
<dbReference type="InterPro" id="IPR033138">
    <property type="entry name" value="Cu_oxidase_CS"/>
</dbReference>
<evidence type="ECO:0000256" key="2">
    <source>
        <dbReference type="ARBA" id="ARBA00022723"/>
    </source>
</evidence>
<feature type="domain" description="Plastocyanin-like" evidence="9">
    <location>
        <begin position="32"/>
        <end position="141"/>
    </location>
</feature>
<dbReference type="InterPro" id="IPR044130">
    <property type="entry name" value="CuRO_2_Fet3-like"/>
</dbReference>
<sequence>MYRSLPLAALATLTLAETVRYDFDIGWYYLAAPDGYARPVQGINGQWPIPIIEANANDTIVVKITNSLGNETTSLHFHAQYQQGTAASDGTIGVTQCPVYPGQSYTYKFTAWPPGTHWYHSHADGAYPDGLRGKMIVHDPEWEASLNIDQQIPLSMSDWYHEQMPFLVNRYMSISNTGGDIPPPQAFLFNDTNSPPRFDFEPKKRYLLRIVNMAALTCGLFHIQGHNLSVVAVDGVPVQPKKASTISICAGQRYDVVVVGQLLPLTSVQYVAKMATDMLTTRPPPDQNITVIGGVSYIRNGVRIPINPAFTRLLGANWTATGVLDDATLKPLDNQPLLRDVTKRINWRTNQSYYEGIGTRISLGAQPYIKQKVPSLLTALSTGKNALDPLTYGVGVVPEITRFNDIVEIYMENPQPWPHPMHLHGHNFQVAGRGFGCWDGNEDLLYPNPVKRDTVVIPPYGYLVLRYQAQNPGAWYFHCHIDFHVVGGMAAVIIEAPDILQLQQQTSAQNIATCKSSDSCAIGNCACGKGPLTAQESAEQCNTIYNKEGANFGALILQ</sequence>
<evidence type="ECO:0000259" key="9">
    <source>
        <dbReference type="Pfam" id="PF07732"/>
    </source>
</evidence>
<reference evidence="10" key="1">
    <citation type="journal article" date="2020" name="Stud. Mycol.">
        <title>101 Dothideomycetes genomes: a test case for predicting lifestyles and emergence of pathogens.</title>
        <authorList>
            <person name="Haridas S."/>
            <person name="Albert R."/>
            <person name="Binder M."/>
            <person name="Bloem J."/>
            <person name="Labutti K."/>
            <person name="Salamov A."/>
            <person name="Andreopoulos B."/>
            <person name="Baker S."/>
            <person name="Barry K."/>
            <person name="Bills G."/>
            <person name="Bluhm B."/>
            <person name="Cannon C."/>
            <person name="Castanera R."/>
            <person name="Culley D."/>
            <person name="Daum C."/>
            <person name="Ezra D."/>
            <person name="Gonzalez J."/>
            <person name="Henrissat B."/>
            <person name="Kuo A."/>
            <person name="Liang C."/>
            <person name="Lipzen A."/>
            <person name="Lutzoni F."/>
            <person name="Magnuson J."/>
            <person name="Mondo S."/>
            <person name="Nolan M."/>
            <person name="Ohm R."/>
            <person name="Pangilinan J."/>
            <person name="Park H.-J."/>
            <person name="Ramirez L."/>
            <person name="Alfaro M."/>
            <person name="Sun H."/>
            <person name="Tritt A."/>
            <person name="Yoshinaga Y."/>
            <person name="Zwiers L.-H."/>
            <person name="Turgeon B."/>
            <person name="Goodwin S."/>
            <person name="Spatafora J."/>
            <person name="Crous P."/>
            <person name="Grigoriev I."/>
        </authorList>
    </citation>
    <scope>NUCLEOTIDE SEQUENCE</scope>
    <source>
        <strain evidence="10">CBS 675.92</strain>
    </source>
</reference>